<sequence length="60" mass="6738">IVTLAIYIVSMAFLPAYFDLSFILTWVFVWKVAVITAISSIPFIETVNIVTEVRNVSDIS</sequence>
<dbReference type="Proteomes" id="UP000789702">
    <property type="component" value="Unassembled WGS sequence"/>
</dbReference>
<evidence type="ECO:0000313" key="2">
    <source>
        <dbReference type="Proteomes" id="UP000789702"/>
    </source>
</evidence>
<organism evidence="1 2">
    <name type="scientific">Dentiscutata heterogama</name>
    <dbReference type="NCBI Taxonomy" id="1316150"/>
    <lineage>
        <taxon>Eukaryota</taxon>
        <taxon>Fungi</taxon>
        <taxon>Fungi incertae sedis</taxon>
        <taxon>Mucoromycota</taxon>
        <taxon>Glomeromycotina</taxon>
        <taxon>Glomeromycetes</taxon>
        <taxon>Diversisporales</taxon>
        <taxon>Gigasporaceae</taxon>
        <taxon>Dentiscutata</taxon>
    </lineage>
</organism>
<comment type="caution">
    <text evidence="1">The sequence shown here is derived from an EMBL/GenBank/DDBJ whole genome shotgun (WGS) entry which is preliminary data.</text>
</comment>
<name>A0ACA9PHL0_9GLOM</name>
<reference evidence="1" key="1">
    <citation type="submission" date="2021-06" db="EMBL/GenBank/DDBJ databases">
        <authorList>
            <person name="Kallberg Y."/>
            <person name="Tangrot J."/>
            <person name="Rosling A."/>
        </authorList>
    </citation>
    <scope>NUCLEOTIDE SEQUENCE</scope>
    <source>
        <strain evidence="1">IL203A</strain>
    </source>
</reference>
<dbReference type="EMBL" id="CAJVPU010026688">
    <property type="protein sequence ID" value="CAG8700945.1"/>
    <property type="molecule type" value="Genomic_DNA"/>
</dbReference>
<accession>A0ACA9PHL0</accession>
<keyword evidence="2" id="KW-1185">Reference proteome</keyword>
<evidence type="ECO:0000313" key="1">
    <source>
        <dbReference type="EMBL" id="CAG8700945.1"/>
    </source>
</evidence>
<protein>
    <submittedName>
        <fullName evidence="1">13534_t:CDS:1</fullName>
    </submittedName>
</protein>
<proteinExistence type="predicted"/>
<gene>
    <name evidence="1" type="ORF">DHETER_LOCUS11753</name>
</gene>
<feature type="non-terminal residue" evidence="1">
    <location>
        <position position="1"/>
    </location>
</feature>